<dbReference type="InParanoid" id="A0A409Y2L5"/>
<name>A0A409Y2L5_9AGAR</name>
<dbReference type="OrthoDB" id="10442116at2759"/>
<gene>
    <name evidence="2" type="ORF">CVT26_000467</name>
</gene>
<feature type="compositionally biased region" description="Basic residues" evidence="1">
    <location>
        <begin position="169"/>
        <end position="181"/>
    </location>
</feature>
<proteinExistence type="predicted"/>
<evidence type="ECO:0000313" key="3">
    <source>
        <dbReference type="Proteomes" id="UP000284706"/>
    </source>
</evidence>
<dbReference type="EMBL" id="NHYE01001280">
    <property type="protein sequence ID" value="PPQ97191.1"/>
    <property type="molecule type" value="Genomic_DNA"/>
</dbReference>
<reference evidence="2 3" key="1">
    <citation type="journal article" date="2018" name="Evol. Lett.">
        <title>Horizontal gene cluster transfer increased hallucinogenic mushroom diversity.</title>
        <authorList>
            <person name="Reynolds H.T."/>
            <person name="Vijayakumar V."/>
            <person name="Gluck-Thaler E."/>
            <person name="Korotkin H.B."/>
            <person name="Matheny P.B."/>
            <person name="Slot J.C."/>
        </authorList>
    </citation>
    <scope>NUCLEOTIDE SEQUENCE [LARGE SCALE GENOMIC DNA]</scope>
    <source>
        <strain evidence="2 3">SRW20</strain>
    </source>
</reference>
<accession>A0A409Y2L5</accession>
<feature type="compositionally biased region" description="Low complexity" evidence="1">
    <location>
        <begin position="1"/>
        <end position="14"/>
    </location>
</feature>
<feature type="region of interest" description="Disordered" evidence="1">
    <location>
        <begin position="1"/>
        <end position="181"/>
    </location>
</feature>
<evidence type="ECO:0000313" key="2">
    <source>
        <dbReference type="EMBL" id="PPQ97191.1"/>
    </source>
</evidence>
<organism evidence="2 3">
    <name type="scientific">Gymnopilus dilepis</name>
    <dbReference type="NCBI Taxonomy" id="231916"/>
    <lineage>
        <taxon>Eukaryota</taxon>
        <taxon>Fungi</taxon>
        <taxon>Dikarya</taxon>
        <taxon>Basidiomycota</taxon>
        <taxon>Agaricomycotina</taxon>
        <taxon>Agaricomycetes</taxon>
        <taxon>Agaricomycetidae</taxon>
        <taxon>Agaricales</taxon>
        <taxon>Agaricineae</taxon>
        <taxon>Hymenogastraceae</taxon>
        <taxon>Gymnopilus</taxon>
    </lineage>
</organism>
<feature type="compositionally biased region" description="Pro residues" evidence="1">
    <location>
        <begin position="58"/>
        <end position="67"/>
    </location>
</feature>
<feature type="compositionally biased region" description="Polar residues" evidence="1">
    <location>
        <begin position="106"/>
        <end position="144"/>
    </location>
</feature>
<sequence>MSLLEKASSNSENSSAEEKQLRRIVRKPLGRKSEGNLKAANKSKRTEEQFTTPSTFDVPPPPPPKDPIPISIPIKGKGTDNRASMKRGKILNHIPGFSDDEDDAKTFTTQSVTSDSDAASSLQTPTTPAESGSSIRSCDFSQSPYEPPFTIEREDRAIEPYNALTPPPIHRRKKSPVLRLP</sequence>
<evidence type="ECO:0000256" key="1">
    <source>
        <dbReference type="SAM" id="MobiDB-lite"/>
    </source>
</evidence>
<keyword evidence="3" id="KW-1185">Reference proteome</keyword>
<protein>
    <submittedName>
        <fullName evidence="2">Uncharacterized protein</fullName>
    </submittedName>
</protein>
<dbReference type="Proteomes" id="UP000284706">
    <property type="component" value="Unassembled WGS sequence"/>
</dbReference>
<comment type="caution">
    <text evidence="2">The sequence shown here is derived from an EMBL/GenBank/DDBJ whole genome shotgun (WGS) entry which is preliminary data.</text>
</comment>
<dbReference type="AlphaFoldDB" id="A0A409Y2L5"/>